<dbReference type="EMBL" id="CH916371">
    <property type="protein sequence ID" value="EDV92186.1"/>
    <property type="molecule type" value="Genomic_DNA"/>
</dbReference>
<dbReference type="InParanoid" id="B4JN93"/>
<name>B4JN93_DROGR</name>
<reference evidence="1 2" key="1">
    <citation type="journal article" date="2007" name="Nature">
        <title>Evolution of genes and genomes on the Drosophila phylogeny.</title>
        <authorList>
            <consortium name="Drosophila 12 Genomes Consortium"/>
            <person name="Clark A.G."/>
            <person name="Eisen M.B."/>
            <person name="Smith D.R."/>
            <person name="Bergman C.M."/>
            <person name="Oliver B."/>
            <person name="Markow T.A."/>
            <person name="Kaufman T.C."/>
            <person name="Kellis M."/>
            <person name="Gelbart W."/>
            <person name="Iyer V.N."/>
            <person name="Pollard D.A."/>
            <person name="Sackton T.B."/>
            <person name="Larracuente A.M."/>
            <person name="Singh N.D."/>
            <person name="Abad J.P."/>
            <person name="Abt D.N."/>
            <person name="Adryan B."/>
            <person name="Aguade M."/>
            <person name="Akashi H."/>
            <person name="Anderson W.W."/>
            <person name="Aquadro C.F."/>
            <person name="Ardell D.H."/>
            <person name="Arguello R."/>
            <person name="Artieri C.G."/>
            <person name="Barbash D.A."/>
            <person name="Barker D."/>
            <person name="Barsanti P."/>
            <person name="Batterham P."/>
            <person name="Batzoglou S."/>
            <person name="Begun D."/>
            <person name="Bhutkar A."/>
            <person name="Blanco E."/>
            <person name="Bosak S.A."/>
            <person name="Bradley R.K."/>
            <person name="Brand A.D."/>
            <person name="Brent M.R."/>
            <person name="Brooks A.N."/>
            <person name="Brown R.H."/>
            <person name="Butlin R.K."/>
            <person name="Caggese C."/>
            <person name="Calvi B.R."/>
            <person name="Bernardo de Carvalho A."/>
            <person name="Caspi A."/>
            <person name="Castrezana S."/>
            <person name="Celniker S.E."/>
            <person name="Chang J.L."/>
            <person name="Chapple C."/>
            <person name="Chatterji S."/>
            <person name="Chinwalla A."/>
            <person name="Civetta A."/>
            <person name="Clifton S.W."/>
            <person name="Comeron J.M."/>
            <person name="Costello J.C."/>
            <person name="Coyne J.A."/>
            <person name="Daub J."/>
            <person name="David R.G."/>
            <person name="Delcher A.L."/>
            <person name="Delehaunty K."/>
            <person name="Do C.B."/>
            <person name="Ebling H."/>
            <person name="Edwards K."/>
            <person name="Eickbush T."/>
            <person name="Evans J.D."/>
            <person name="Filipski A."/>
            <person name="Findeiss S."/>
            <person name="Freyhult E."/>
            <person name="Fulton L."/>
            <person name="Fulton R."/>
            <person name="Garcia A.C."/>
            <person name="Gardiner A."/>
            <person name="Garfield D.A."/>
            <person name="Garvin B.E."/>
            <person name="Gibson G."/>
            <person name="Gilbert D."/>
            <person name="Gnerre S."/>
            <person name="Godfrey J."/>
            <person name="Good R."/>
            <person name="Gotea V."/>
            <person name="Gravely B."/>
            <person name="Greenberg A.J."/>
            <person name="Griffiths-Jones S."/>
            <person name="Gross S."/>
            <person name="Guigo R."/>
            <person name="Gustafson E.A."/>
            <person name="Haerty W."/>
            <person name="Hahn M.W."/>
            <person name="Halligan D.L."/>
            <person name="Halpern A.L."/>
            <person name="Halter G.M."/>
            <person name="Han M.V."/>
            <person name="Heger A."/>
            <person name="Hillier L."/>
            <person name="Hinrichs A.S."/>
            <person name="Holmes I."/>
            <person name="Hoskins R.A."/>
            <person name="Hubisz M.J."/>
            <person name="Hultmark D."/>
            <person name="Huntley M.A."/>
            <person name="Jaffe D.B."/>
            <person name="Jagadeeshan S."/>
            <person name="Jeck W.R."/>
            <person name="Johnson J."/>
            <person name="Jones C.D."/>
            <person name="Jordan W.C."/>
            <person name="Karpen G.H."/>
            <person name="Kataoka E."/>
            <person name="Keightley P.D."/>
            <person name="Kheradpour P."/>
            <person name="Kirkness E.F."/>
            <person name="Koerich L.B."/>
            <person name="Kristiansen K."/>
            <person name="Kudrna D."/>
            <person name="Kulathinal R.J."/>
            <person name="Kumar S."/>
            <person name="Kwok R."/>
            <person name="Lander E."/>
            <person name="Langley C.H."/>
            <person name="Lapoint R."/>
            <person name="Lazzaro B.P."/>
            <person name="Lee S.J."/>
            <person name="Levesque L."/>
            <person name="Li R."/>
            <person name="Lin C.F."/>
            <person name="Lin M.F."/>
            <person name="Lindblad-Toh K."/>
            <person name="Llopart A."/>
            <person name="Long M."/>
            <person name="Low L."/>
            <person name="Lozovsky E."/>
            <person name="Lu J."/>
            <person name="Luo M."/>
            <person name="Machado C.A."/>
            <person name="Makalowski W."/>
            <person name="Marzo M."/>
            <person name="Matsuda M."/>
            <person name="Matzkin L."/>
            <person name="McAllister B."/>
            <person name="McBride C.S."/>
            <person name="McKernan B."/>
            <person name="McKernan K."/>
            <person name="Mendez-Lago M."/>
            <person name="Minx P."/>
            <person name="Mollenhauer M.U."/>
            <person name="Montooth K."/>
            <person name="Mount S.M."/>
            <person name="Mu X."/>
            <person name="Myers E."/>
            <person name="Negre B."/>
            <person name="Newfeld S."/>
            <person name="Nielsen R."/>
            <person name="Noor M.A."/>
            <person name="O'Grady P."/>
            <person name="Pachter L."/>
            <person name="Papaceit M."/>
            <person name="Parisi M.J."/>
            <person name="Parisi M."/>
            <person name="Parts L."/>
            <person name="Pedersen J.S."/>
            <person name="Pesole G."/>
            <person name="Phillippy A.M."/>
            <person name="Ponting C.P."/>
            <person name="Pop M."/>
            <person name="Porcelli D."/>
            <person name="Powell J.R."/>
            <person name="Prohaska S."/>
            <person name="Pruitt K."/>
            <person name="Puig M."/>
            <person name="Quesneville H."/>
            <person name="Ram K.R."/>
            <person name="Rand D."/>
            <person name="Rasmussen M.D."/>
            <person name="Reed L.K."/>
            <person name="Reenan R."/>
            <person name="Reily A."/>
            <person name="Remington K.A."/>
            <person name="Rieger T.T."/>
            <person name="Ritchie M.G."/>
            <person name="Robin C."/>
            <person name="Rogers Y.H."/>
            <person name="Rohde C."/>
            <person name="Rozas J."/>
            <person name="Rubenfield M.J."/>
            <person name="Ruiz A."/>
            <person name="Russo S."/>
            <person name="Salzberg S.L."/>
            <person name="Sanchez-Gracia A."/>
            <person name="Saranga D.J."/>
            <person name="Sato H."/>
            <person name="Schaeffer S.W."/>
            <person name="Schatz M.C."/>
            <person name="Schlenke T."/>
            <person name="Schwartz R."/>
            <person name="Segarra C."/>
            <person name="Singh R.S."/>
            <person name="Sirot L."/>
            <person name="Sirota M."/>
            <person name="Sisneros N.B."/>
            <person name="Smith C.D."/>
            <person name="Smith T.F."/>
            <person name="Spieth J."/>
            <person name="Stage D.E."/>
            <person name="Stark A."/>
            <person name="Stephan W."/>
            <person name="Strausberg R.L."/>
            <person name="Strempel S."/>
            <person name="Sturgill D."/>
            <person name="Sutton G."/>
            <person name="Sutton G.G."/>
            <person name="Tao W."/>
            <person name="Teichmann S."/>
            <person name="Tobari Y.N."/>
            <person name="Tomimura Y."/>
            <person name="Tsolas J.M."/>
            <person name="Valente V.L."/>
            <person name="Venter E."/>
            <person name="Venter J.C."/>
            <person name="Vicario S."/>
            <person name="Vieira F.G."/>
            <person name="Vilella A.J."/>
            <person name="Villasante A."/>
            <person name="Walenz B."/>
            <person name="Wang J."/>
            <person name="Wasserman M."/>
            <person name="Watts T."/>
            <person name="Wilson D."/>
            <person name="Wilson R.K."/>
            <person name="Wing R.A."/>
            <person name="Wolfner M.F."/>
            <person name="Wong A."/>
            <person name="Wong G.K."/>
            <person name="Wu C.I."/>
            <person name="Wu G."/>
            <person name="Yamamoto D."/>
            <person name="Yang H.P."/>
            <person name="Yang S.P."/>
            <person name="Yorke J.A."/>
            <person name="Yoshida K."/>
            <person name="Zdobnov E."/>
            <person name="Zhang P."/>
            <person name="Zhang Y."/>
            <person name="Zimin A.V."/>
            <person name="Baldwin J."/>
            <person name="Abdouelleil A."/>
            <person name="Abdulkadir J."/>
            <person name="Abebe A."/>
            <person name="Abera B."/>
            <person name="Abreu J."/>
            <person name="Acer S.C."/>
            <person name="Aftuck L."/>
            <person name="Alexander A."/>
            <person name="An P."/>
            <person name="Anderson E."/>
            <person name="Anderson S."/>
            <person name="Arachi H."/>
            <person name="Azer M."/>
            <person name="Bachantsang P."/>
            <person name="Barry A."/>
            <person name="Bayul T."/>
            <person name="Berlin A."/>
            <person name="Bessette D."/>
            <person name="Bloom T."/>
            <person name="Blye J."/>
            <person name="Boguslavskiy L."/>
            <person name="Bonnet C."/>
            <person name="Boukhgalter B."/>
            <person name="Bourzgui I."/>
            <person name="Brown A."/>
            <person name="Cahill P."/>
            <person name="Channer S."/>
            <person name="Cheshatsang Y."/>
            <person name="Chuda L."/>
            <person name="Citroen M."/>
            <person name="Collymore A."/>
            <person name="Cooke P."/>
            <person name="Costello M."/>
            <person name="D'Aco K."/>
            <person name="Daza R."/>
            <person name="De Haan G."/>
            <person name="DeGray S."/>
            <person name="DeMaso C."/>
            <person name="Dhargay N."/>
            <person name="Dooley K."/>
            <person name="Dooley E."/>
            <person name="Doricent M."/>
            <person name="Dorje P."/>
            <person name="Dorjee K."/>
            <person name="Dupes A."/>
            <person name="Elong R."/>
            <person name="Falk J."/>
            <person name="Farina A."/>
            <person name="Faro S."/>
            <person name="Ferguson D."/>
            <person name="Fisher S."/>
            <person name="Foley C.D."/>
            <person name="Franke A."/>
            <person name="Friedrich D."/>
            <person name="Gadbois L."/>
            <person name="Gearin G."/>
            <person name="Gearin C.R."/>
            <person name="Giannoukos G."/>
            <person name="Goode T."/>
            <person name="Graham J."/>
            <person name="Grandbois E."/>
            <person name="Grewal S."/>
            <person name="Gyaltsen K."/>
            <person name="Hafez N."/>
            <person name="Hagos B."/>
            <person name="Hall J."/>
            <person name="Henson C."/>
            <person name="Hollinger A."/>
            <person name="Honan T."/>
            <person name="Huard M.D."/>
            <person name="Hughes L."/>
            <person name="Hurhula B."/>
            <person name="Husby M.E."/>
            <person name="Kamat A."/>
            <person name="Kanga B."/>
            <person name="Kashin S."/>
            <person name="Khazanovich D."/>
            <person name="Kisner P."/>
            <person name="Lance K."/>
            <person name="Lara M."/>
            <person name="Lee W."/>
            <person name="Lennon N."/>
            <person name="Letendre F."/>
            <person name="LeVine R."/>
            <person name="Lipovsky A."/>
            <person name="Liu X."/>
            <person name="Liu J."/>
            <person name="Liu S."/>
            <person name="Lokyitsang T."/>
            <person name="Lokyitsang Y."/>
            <person name="Lubonja R."/>
            <person name="Lui A."/>
            <person name="MacDonald P."/>
            <person name="Magnisalis V."/>
            <person name="Maru K."/>
            <person name="Matthews C."/>
            <person name="McCusker W."/>
            <person name="McDonough S."/>
            <person name="Mehta T."/>
            <person name="Meldrim J."/>
            <person name="Meneus L."/>
            <person name="Mihai O."/>
            <person name="Mihalev A."/>
            <person name="Mihova T."/>
            <person name="Mittelman R."/>
            <person name="Mlenga V."/>
            <person name="Montmayeur A."/>
            <person name="Mulrain L."/>
            <person name="Navidi A."/>
            <person name="Naylor J."/>
            <person name="Negash T."/>
            <person name="Nguyen T."/>
            <person name="Nguyen N."/>
            <person name="Nicol R."/>
            <person name="Norbu C."/>
            <person name="Norbu N."/>
            <person name="Novod N."/>
            <person name="O'Neill B."/>
            <person name="Osman S."/>
            <person name="Markiewicz E."/>
            <person name="Oyono O.L."/>
            <person name="Patti C."/>
            <person name="Phunkhang P."/>
            <person name="Pierre F."/>
            <person name="Priest M."/>
            <person name="Raghuraman S."/>
            <person name="Rege F."/>
            <person name="Reyes R."/>
            <person name="Rise C."/>
            <person name="Rogov P."/>
            <person name="Ross K."/>
            <person name="Ryan E."/>
            <person name="Settipalli S."/>
            <person name="Shea T."/>
            <person name="Sherpa N."/>
            <person name="Shi L."/>
            <person name="Shih D."/>
            <person name="Sparrow T."/>
            <person name="Spaulding J."/>
            <person name="Stalker J."/>
            <person name="Stange-Thomann N."/>
            <person name="Stavropoulos S."/>
            <person name="Stone C."/>
            <person name="Strader C."/>
            <person name="Tesfaye S."/>
            <person name="Thomson T."/>
            <person name="Thoulutsang Y."/>
            <person name="Thoulutsang D."/>
            <person name="Topham K."/>
            <person name="Topping I."/>
            <person name="Tsamla T."/>
            <person name="Vassiliev H."/>
            <person name="Vo A."/>
            <person name="Wangchuk T."/>
            <person name="Wangdi T."/>
            <person name="Weiand M."/>
            <person name="Wilkinson J."/>
            <person name="Wilson A."/>
            <person name="Yadav S."/>
            <person name="Young G."/>
            <person name="Yu Q."/>
            <person name="Zembek L."/>
            <person name="Zhong D."/>
            <person name="Zimmer A."/>
            <person name="Zwirko Z."/>
            <person name="Jaffe D.B."/>
            <person name="Alvarez P."/>
            <person name="Brockman W."/>
            <person name="Butler J."/>
            <person name="Chin C."/>
            <person name="Gnerre S."/>
            <person name="Grabherr M."/>
            <person name="Kleber M."/>
            <person name="Mauceli E."/>
            <person name="MacCallum I."/>
        </authorList>
    </citation>
    <scope>NUCLEOTIDE SEQUENCE [LARGE SCALE GENOMIC DNA]</scope>
    <source>
        <strain evidence="2">Tucson 15287-2541.00</strain>
    </source>
</reference>
<proteinExistence type="predicted"/>
<accession>B4JN93</accession>
<gene>
    <name evidence="1" type="primary">Dgri\GH24179</name>
    <name evidence="1" type="ORF">Dgri_GH24179</name>
</gene>
<dbReference type="HOGENOM" id="CLU_2529798_0_0_1"/>
<organism evidence="2">
    <name type="scientific">Drosophila grimshawi</name>
    <name type="common">Hawaiian fruit fly</name>
    <name type="synonym">Idiomyia grimshawi</name>
    <dbReference type="NCBI Taxonomy" id="7222"/>
    <lineage>
        <taxon>Eukaryota</taxon>
        <taxon>Metazoa</taxon>
        <taxon>Ecdysozoa</taxon>
        <taxon>Arthropoda</taxon>
        <taxon>Hexapoda</taxon>
        <taxon>Insecta</taxon>
        <taxon>Pterygota</taxon>
        <taxon>Neoptera</taxon>
        <taxon>Endopterygota</taxon>
        <taxon>Diptera</taxon>
        <taxon>Brachycera</taxon>
        <taxon>Muscomorpha</taxon>
        <taxon>Ephydroidea</taxon>
        <taxon>Drosophilidae</taxon>
        <taxon>Drosophila</taxon>
        <taxon>Hawaiian Drosophila</taxon>
    </lineage>
</organism>
<evidence type="ECO:0000313" key="2">
    <source>
        <dbReference type="Proteomes" id="UP000001070"/>
    </source>
</evidence>
<dbReference type="Proteomes" id="UP000001070">
    <property type="component" value="Unassembled WGS sequence"/>
</dbReference>
<protein>
    <submittedName>
        <fullName evidence="1">GH24179</fullName>
    </submittedName>
</protein>
<sequence length="84" mass="9454">MLIALIVCIFGNDTNDDNGGQLQMRNRIFFTCFPKLFDYRGLLLPPPNATQSTLDNIKSNLNANPFGQLLQAVELSRIIGWEEP</sequence>
<evidence type="ECO:0000313" key="1">
    <source>
        <dbReference type="EMBL" id="EDV92186.1"/>
    </source>
</evidence>
<keyword evidence="2" id="KW-1185">Reference proteome</keyword>
<dbReference type="AlphaFoldDB" id="B4JN93"/>